<comment type="caution">
    <text evidence="4">The sequence shown here is derived from an EMBL/GenBank/DDBJ whole genome shotgun (WGS) entry which is preliminary data.</text>
</comment>
<dbReference type="NCBIfam" id="TIGR01760">
    <property type="entry name" value="tape_meas_TP901"/>
    <property type="match status" value="1"/>
</dbReference>
<feature type="transmembrane region" description="Helical" evidence="2">
    <location>
        <begin position="581"/>
        <end position="601"/>
    </location>
</feature>
<proteinExistence type="predicted"/>
<evidence type="ECO:0000313" key="4">
    <source>
        <dbReference type="EMBL" id="MDE8034644.1"/>
    </source>
</evidence>
<feature type="transmembrane region" description="Helical" evidence="2">
    <location>
        <begin position="553"/>
        <end position="575"/>
    </location>
</feature>
<organism evidence="4 5">
    <name type="scientific">Actinobacillus equuli subsp. equuli</name>
    <dbReference type="NCBI Taxonomy" id="202947"/>
    <lineage>
        <taxon>Bacteria</taxon>
        <taxon>Pseudomonadati</taxon>
        <taxon>Pseudomonadota</taxon>
        <taxon>Gammaproteobacteria</taxon>
        <taxon>Pasteurellales</taxon>
        <taxon>Pasteurellaceae</taxon>
        <taxon>Actinobacillus</taxon>
    </lineage>
</organism>
<name>A0A9X4G2F1_ACTEU</name>
<keyword evidence="2" id="KW-0472">Membrane</keyword>
<keyword evidence="2" id="KW-0812">Transmembrane</keyword>
<evidence type="ECO:0000259" key="3">
    <source>
        <dbReference type="Pfam" id="PF10145"/>
    </source>
</evidence>
<dbReference type="RefSeq" id="WP_275217760.1">
    <property type="nucleotide sequence ID" value="NZ_JAPHVQ010000004.1"/>
</dbReference>
<keyword evidence="2" id="KW-1133">Transmembrane helix</keyword>
<accession>A0A9X4G2F1</accession>
<gene>
    <name evidence="4" type="ORF">OQ257_05635</name>
</gene>
<keyword evidence="1" id="KW-0175">Coiled coil</keyword>
<dbReference type="AlphaFoldDB" id="A0A9X4G2F1"/>
<dbReference type="Proteomes" id="UP001142444">
    <property type="component" value="Unassembled WGS sequence"/>
</dbReference>
<protein>
    <submittedName>
        <fullName evidence="4">Phage tail tape measure protein</fullName>
    </submittedName>
</protein>
<evidence type="ECO:0000256" key="1">
    <source>
        <dbReference type="SAM" id="Coils"/>
    </source>
</evidence>
<sequence length="819" mass="88926">MAKELKIQVLLSAANKLTQPFKGASNTVKKFSVQLDESKKKLKLLENQQKLISSFRKTKIAVTEGSKAIDTAKHNASKLYKTLASTDKPTQKMRKAFEQATKQVKKLEQAQTKQQIKLAATRKALADSGINTRRLSQAQMELSHKMKLTNNSIDKQRDKLSQLNVKQQKLNNYRKKVEESKQKRDRFSSFGQTMLVPGVAAIGLTKQPISAFSQAETAATNLKVAMMGKNGKVSSDFEKINQLATNLGNKLPGTTADFQNLMTMLVRQGMSPKTILGGTGEAAALLSVQLGMLPEQAAEFAAKMQDATQGTEVEMLELMDMIQRGFYAGVDSNNMLGAFKNLAPVLGLLKVKGKDAMNVLAPLVAQMDQAGMDGQASGNAFRKIFQKSIDVNNIGVQIAKLSKNGIVSKRFNLDFTDGKGGFGGLDKFYKEIAKLKNLNDVQRTAVIKKIFGDDAEVNTVLSSMIEKGIDGYKEFEQKLQNQATLNERVEAQLGTLTNVWDSASGTFSNLMAGVGATIAPQLKELANDFGVMAEKILKWVQANPELAGNITKLIIVLGVFAAAIGAASLALSYIYYPLSRLWLLIAANPISALIAALVLLVTKWDFVKHTVSTGWKWLKDNLLGDNWFTKMLEGIAGAIDVVISKIREWIGLGNEAKKFQVNDVTSTTIATGNQAANAIATINSKGFSSGGYTGNGGKYSPAGIVHRGEYVLTKEATSKWGVGLLNAMNYSSKATGLAALASNVALAQPALVKVDTRPPVAINVQQNPATQAISPNINITINAAQGQSEQAIARAVQRELDNYFRQQNARNRSSLMDRY</sequence>
<dbReference type="EMBL" id="JAPHVQ010000004">
    <property type="protein sequence ID" value="MDE8034644.1"/>
    <property type="molecule type" value="Genomic_DNA"/>
</dbReference>
<feature type="domain" description="Phage tail tape measure protein" evidence="3">
    <location>
        <begin position="242"/>
        <end position="452"/>
    </location>
</feature>
<keyword evidence="5" id="KW-1185">Reference proteome</keyword>
<reference evidence="4" key="2">
    <citation type="journal article" date="2023" name="Pathogens">
        <title>Pathological Features and Genomic Characterization of an Actinobacillus equuli subsp. equuli Bearing Unique Virulence-Associated Genes from an Adult Horse with Pleuropneumonia.</title>
        <authorList>
            <person name="Kamali M."/>
            <person name="Carossino M."/>
            <person name="Del Piero F."/>
            <person name="Peak L."/>
            <person name="Mitchell M.S."/>
            <person name="Willette J."/>
            <person name="Baker R."/>
            <person name="Li F."/>
            <person name="Kenez A."/>
            <person name="Balasuriya U.B.R."/>
            <person name="Go Y.Y."/>
        </authorList>
    </citation>
    <scope>NUCLEOTIDE SEQUENCE</scope>
    <source>
        <strain evidence="4">4524</strain>
    </source>
</reference>
<dbReference type="Pfam" id="PF10145">
    <property type="entry name" value="PhageMin_Tail"/>
    <property type="match status" value="1"/>
</dbReference>
<evidence type="ECO:0000313" key="5">
    <source>
        <dbReference type="Proteomes" id="UP001142444"/>
    </source>
</evidence>
<reference evidence="4" key="1">
    <citation type="submission" date="2022-11" db="EMBL/GenBank/DDBJ databases">
        <authorList>
            <person name="Kamali M."/>
            <person name="Peak L."/>
            <person name="Go Y.Y."/>
            <person name="Balasuriya U.B.R."/>
            <person name="Carossino M."/>
        </authorList>
    </citation>
    <scope>NUCLEOTIDE SEQUENCE</scope>
    <source>
        <strain evidence="4">4524</strain>
    </source>
</reference>
<evidence type="ECO:0000256" key="2">
    <source>
        <dbReference type="SAM" id="Phobius"/>
    </source>
</evidence>
<dbReference type="InterPro" id="IPR010090">
    <property type="entry name" value="Phage_tape_meas"/>
</dbReference>
<feature type="coiled-coil region" evidence="1">
    <location>
        <begin position="90"/>
        <end position="117"/>
    </location>
</feature>